<evidence type="ECO:0000256" key="3">
    <source>
        <dbReference type="ARBA" id="ARBA00022801"/>
    </source>
</evidence>
<feature type="binding site" evidence="4">
    <location>
        <position position="128"/>
    </location>
    <ligand>
        <name>a divalent metal cation</name>
        <dbReference type="ChEBI" id="CHEBI:60240"/>
        <label>2</label>
    </ligand>
</feature>
<sequence>MIDTHAHIYLEHFDEDRDAVIERALEKGVKRILLPNIDSTSIDSMLALEEKYPDICYPMMGLHPCSVKEDFEKELQLVEEWLNKRKFLAIGEMGTDLYWDKTFWEQQKEAFRFQCDLALKHELPIVIHCRETIDETIDLVAEYEGKGLRGVFHCFTGSVDQGKKITDFGFYMGLGGVSTFKNGGMDQVIPHLDRTKIILETDSPYLTPAPHRGKRNEPAYTSIIAEKVASYLELSKEAVDELTTANANALFFPSEK</sequence>
<dbReference type="SUPFAM" id="SSF51556">
    <property type="entry name" value="Metallo-dependent hydrolases"/>
    <property type="match status" value="1"/>
</dbReference>
<dbReference type="NCBIfam" id="TIGR00010">
    <property type="entry name" value="YchF/TatD family DNA exonuclease"/>
    <property type="match status" value="1"/>
</dbReference>
<evidence type="ECO:0000256" key="1">
    <source>
        <dbReference type="ARBA" id="ARBA00009275"/>
    </source>
</evidence>
<dbReference type="CDD" id="cd01310">
    <property type="entry name" value="TatD_DNAse"/>
    <property type="match status" value="1"/>
</dbReference>
<dbReference type="Pfam" id="PF01026">
    <property type="entry name" value="TatD_DNase"/>
    <property type="match status" value="1"/>
</dbReference>
<proteinExistence type="inferred from homology"/>
<dbReference type="InterPro" id="IPR018228">
    <property type="entry name" value="DNase_TatD-rel_CS"/>
</dbReference>
<gene>
    <name evidence="5" type="ORF">SAMN05421640_1338</name>
</gene>
<evidence type="ECO:0000256" key="2">
    <source>
        <dbReference type="ARBA" id="ARBA00022723"/>
    </source>
</evidence>
<name>A0A239HJC4_EKHLU</name>
<dbReference type="PANTHER" id="PTHR46124:SF4">
    <property type="entry name" value="HYDROLASE TATD"/>
    <property type="match status" value="1"/>
</dbReference>
<dbReference type="Gene3D" id="3.20.20.140">
    <property type="entry name" value="Metal-dependent hydrolases"/>
    <property type="match status" value="1"/>
</dbReference>
<keyword evidence="2 4" id="KW-0479">Metal-binding</keyword>
<dbReference type="PANTHER" id="PTHR46124">
    <property type="entry name" value="D-AMINOACYL-TRNA DEACYLASE"/>
    <property type="match status" value="1"/>
</dbReference>
<dbReference type="AlphaFoldDB" id="A0A239HJC4"/>
<evidence type="ECO:0000313" key="5">
    <source>
        <dbReference type="EMBL" id="SNS81231.1"/>
    </source>
</evidence>
<feature type="binding site" evidence="4">
    <location>
        <position position="7"/>
    </location>
    <ligand>
        <name>a divalent metal cation</name>
        <dbReference type="ChEBI" id="CHEBI:60240"/>
        <label>1</label>
    </ligand>
</feature>
<dbReference type="InterPro" id="IPR032466">
    <property type="entry name" value="Metal_Hydrolase"/>
</dbReference>
<dbReference type="Proteomes" id="UP000198393">
    <property type="component" value="Unassembled WGS sequence"/>
</dbReference>
<keyword evidence="6" id="KW-1185">Reference proteome</keyword>
<dbReference type="PROSITE" id="PS01091">
    <property type="entry name" value="TATD_3"/>
    <property type="match status" value="1"/>
</dbReference>
<protein>
    <submittedName>
        <fullName evidence="5">TatD DNase family protein</fullName>
    </submittedName>
</protein>
<feature type="binding site" evidence="4">
    <location>
        <position position="202"/>
    </location>
    <ligand>
        <name>a divalent metal cation</name>
        <dbReference type="ChEBI" id="CHEBI:60240"/>
        <label>1</label>
    </ligand>
</feature>
<dbReference type="GO" id="GO:0004536">
    <property type="term" value="F:DNA nuclease activity"/>
    <property type="evidence" value="ECO:0007669"/>
    <property type="project" value="InterPro"/>
</dbReference>
<keyword evidence="3" id="KW-0378">Hydrolase</keyword>
<dbReference type="GO" id="GO:0005829">
    <property type="term" value="C:cytosol"/>
    <property type="evidence" value="ECO:0007669"/>
    <property type="project" value="TreeGrafter"/>
</dbReference>
<dbReference type="InterPro" id="IPR015991">
    <property type="entry name" value="TatD/YcfH-like"/>
</dbReference>
<evidence type="ECO:0000313" key="6">
    <source>
        <dbReference type="Proteomes" id="UP000198393"/>
    </source>
</evidence>
<organism evidence="5 6">
    <name type="scientific">Ekhidna lutea</name>
    <dbReference type="NCBI Taxonomy" id="447679"/>
    <lineage>
        <taxon>Bacteria</taxon>
        <taxon>Pseudomonadati</taxon>
        <taxon>Bacteroidota</taxon>
        <taxon>Cytophagia</taxon>
        <taxon>Cytophagales</taxon>
        <taxon>Reichenbachiellaceae</taxon>
        <taxon>Ekhidna</taxon>
    </lineage>
</organism>
<feature type="binding site" evidence="4">
    <location>
        <position position="5"/>
    </location>
    <ligand>
        <name>a divalent metal cation</name>
        <dbReference type="ChEBI" id="CHEBI:60240"/>
        <label>1</label>
    </ligand>
</feature>
<dbReference type="FunFam" id="3.20.20.140:FF:000005">
    <property type="entry name" value="TatD family hydrolase"/>
    <property type="match status" value="1"/>
</dbReference>
<feature type="binding site" evidence="4">
    <location>
        <position position="153"/>
    </location>
    <ligand>
        <name>a divalent metal cation</name>
        <dbReference type="ChEBI" id="CHEBI:60240"/>
        <label>2</label>
    </ligand>
</feature>
<comment type="similarity">
    <text evidence="1">Belongs to the metallo-dependent hydrolases superfamily. TatD-type hydrolase family.</text>
</comment>
<dbReference type="RefSeq" id="WP_089356079.1">
    <property type="nucleotide sequence ID" value="NZ_FZPD01000002.1"/>
</dbReference>
<dbReference type="InterPro" id="IPR001130">
    <property type="entry name" value="TatD-like"/>
</dbReference>
<dbReference type="EMBL" id="FZPD01000002">
    <property type="protein sequence ID" value="SNS81231.1"/>
    <property type="molecule type" value="Genomic_DNA"/>
</dbReference>
<dbReference type="PIRSF" id="PIRSF005902">
    <property type="entry name" value="DNase_TatD"/>
    <property type="match status" value="1"/>
</dbReference>
<dbReference type="GO" id="GO:0046872">
    <property type="term" value="F:metal ion binding"/>
    <property type="evidence" value="ECO:0007669"/>
    <property type="project" value="UniProtKB-KW"/>
</dbReference>
<dbReference type="PROSITE" id="PS01090">
    <property type="entry name" value="TATD_2"/>
    <property type="match status" value="1"/>
</dbReference>
<dbReference type="GO" id="GO:0016788">
    <property type="term" value="F:hydrolase activity, acting on ester bonds"/>
    <property type="evidence" value="ECO:0007669"/>
    <property type="project" value="InterPro"/>
</dbReference>
<reference evidence="5 6" key="1">
    <citation type="submission" date="2017-06" db="EMBL/GenBank/DDBJ databases">
        <authorList>
            <person name="Kim H.J."/>
            <person name="Triplett B.A."/>
        </authorList>
    </citation>
    <scope>NUCLEOTIDE SEQUENCE [LARGE SCALE GENOMIC DNA]</scope>
    <source>
        <strain evidence="5 6">DSM 19307</strain>
    </source>
</reference>
<feature type="binding site" evidence="4">
    <location>
        <position position="92"/>
    </location>
    <ligand>
        <name>a divalent metal cation</name>
        <dbReference type="ChEBI" id="CHEBI:60240"/>
        <label>1</label>
    </ligand>
</feature>
<evidence type="ECO:0000256" key="4">
    <source>
        <dbReference type="PIRSR" id="PIRSR005902-1"/>
    </source>
</evidence>
<accession>A0A239HJC4</accession>
<dbReference type="OrthoDB" id="9810005at2"/>